<dbReference type="VEuPathDB" id="FungiDB:PMAA_093730"/>
<keyword evidence="6" id="KW-0805">Transcription regulation</keyword>
<dbReference type="PANTHER" id="PTHR40626">
    <property type="entry name" value="MIP31509P"/>
    <property type="match status" value="1"/>
</dbReference>
<dbReference type="PROSITE" id="PS50048">
    <property type="entry name" value="ZN2_CY6_FUNGAL_2"/>
    <property type="match status" value="1"/>
</dbReference>
<evidence type="ECO:0000259" key="11">
    <source>
        <dbReference type="PROSITE" id="PS50048"/>
    </source>
</evidence>
<dbReference type="InterPro" id="IPR036236">
    <property type="entry name" value="Znf_C2H2_sf"/>
</dbReference>
<evidence type="ECO:0000256" key="4">
    <source>
        <dbReference type="ARBA" id="ARBA00022771"/>
    </source>
</evidence>
<reference evidence="14" key="1">
    <citation type="journal article" date="2015" name="Genome Announc.">
        <title>Genome sequence of the AIDS-associated pathogen Penicillium marneffei (ATCC18224) and its near taxonomic relative Talaromyces stipitatus (ATCC10500).</title>
        <authorList>
            <person name="Nierman W.C."/>
            <person name="Fedorova-Abrams N.D."/>
            <person name="Andrianopoulos A."/>
        </authorList>
    </citation>
    <scope>NUCLEOTIDE SEQUENCE [LARGE SCALE GENOMIC DNA]</scope>
    <source>
        <strain evidence="14">ATCC 18224 / CBS 334.59 / QM 7333</strain>
    </source>
</reference>
<evidence type="ECO:0000256" key="8">
    <source>
        <dbReference type="ARBA" id="ARBA00023163"/>
    </source>
</evidence>
<dbReference type="GO" id="GO:0000785">
    <property type="term" value="C:chromatin"/>
    <property type="evidence" value="ECO:0007669"/>
    <property type="project" value="TreeGrafter"/>
</dbReference>
<keyword evidence="7" id="KW-0238">DNA-binding</keyword>
<organism evidence="13 14">
    <name type="scientific">Talaromyces marneffei (strain ATCC 18224 / CBS 334.59 / QM 7333)</name>
    <name type="common">Penicillium marneffei</name>
    <dbReference type="NCBI Taxonomy" id="441960"/>
    <lineage>
        <taxon>Eukaryota</taxon>
        <taxon>Fungi</taxon>
        <taxon>Dikarya</taxon>
        <taxon>Ascomycota</taxon>
        <taxon>Pezizomycotina</taxon>
        <taxon>Eurotiomycetes</taxon>
        <taxon>Eurotiomycetidae</taxon>
        <taxon>Eurotiales</taxon>
        <taxon>Trichocomaceae</taxon>
        <taxon>Talaromyces</taxon>
        <taxon>Talaromyces sect. Talaromyces</taxon>
    </lineage>
</organism>
<dbReference type="GO" id="GO:0005634">
    <property type="term" value="C:nucleus"/>
    <property type="evidence" value="ECO:0007669"/>
    <property type="project" value="UniProtKB-SubCell"/>
</dbReference>
<protein>
    <submittedName>
        <fullName evidence="13">Uncharacterized protein</fullName>
    </submittedName>
</protein>
<dbReference type="SUPFAM" id="SSF57701">
    <property type="entry name" value="Zn2/Cys6 DNA-binding domain"/>
    <property type="match status" value="1"/>
</dbReference>
<dbReference type="Gene3D" id="4.10.240.10">
    <property type="entry name" value="Zn(2)-C6 fungal-type DNA-binding domain"/>
    <property type="match status" value="1"/>
</dbReference>
<evidence type="ECO:0000256" key="3">
    <source>
        <dbReference type="ARBA" id="ARBA00022737"/>
    </source>
</evidence>
<keyword evidence="3" id="KW-0677">Repeat</keyword>
<keyword evidence="8" id="KW-0804">Transcription</keyword>
<feature type="domain" description="C2H2-type" evidence="12">
    <location>
        <begin position="51"/>
        <end position="78"/>
    </location>
</feature>
<dbReference type="SMART" id="SM00355">
    <property type="entry name" value="ZnF_C2H2"/>
    <property type="match status" value="2"/>
</dbReference>
<dbReference type="PROSITE" id="PS00028">
    <property type="entry name" value="ZINC_FINGER_C2H2_1"/>
    <property type="match status" value="1"/>
</dbReference>
<evidence type="ECO:0000256" key="2">
    <source>
        <dbReference type="ARBA" id="ARBA00022723"/>
    </source>
</evidence>
<dbReference type="Proteomes" id="UP000001294">
    <property type="component" value="Unassembled WGS sequence"/>
</dbReference>
<dbReference type="GO" id="GO:0008270">
    <property type="term" value="F:zinc ion binding"/>
    <property type="evidence" value="ECO:0007669"/>
    <property type="project" value="UniProtKB-KW"/>
</dbReference>
<evidence type="ECO:0000256" key="10">
    <source>
        <dbReference type="PROSITE-ProRule" id="PRU00042"/>
    </source>
</evidence>
<dbReference type="GO" id="GO:0000981">
    <property type="term" value="F:DNA-binding transcription factor activity, RNA polymerase II-specific"/>
    <property type="evidence" value="ECO:0007669"/>
    <property type="project" value="InterPro"/>
</dbReference>
<dbReference type="Pfam" id="PF04082">
    <property type="entry name" value="Fungal_trans"/>
    <property type="match status" value="1"/>
</dbReference>
<evidence type="ECO:0000313" key="13">
    <source>
        <dbReference type="EMBL" id="EEA22757.1"/>
    </source>
</evidence>
<dbReference type="InterPro" id="IPR013087">
    <property type="entry name" value="Znf_C2H2_type"/>
</dbReference>
<dbReference type="CDD" id="cd12148">
    <property type="entry name" value="fungal_TF_MHR"/>
    <property type="match status" value="1"/>
</dbReference>
<dbReference type="CDD" id="cd00067">
    <property type="entry name" value="GAL4"/>
    <property type="match status" value="1"/>
</dbReference>
<dbReference type="OrthoDB" id="654211at2759"/>
<keyword evidence="2" id="KW-0479">Metal-binding</keyword>
<dbReference type="FunFam" id="3.30.160.60:FF:001228">
    <property type="entry name" value="Zinc finger protein 236"/>
    <property type="match status" value="1"/>
</dbReference>
<name>B6QHB2_TALMQ</name>
<evidence type="ECO:0000256" key="7">
    <source>
        <dbReference type="ARBA" id="ARBA00023125"/>
    </source>
</evidence>
<dbReference type="Gene3D" id="3.30.160.60">
    <property type="entry name" value="Classic Zinc Finger"/>
    <property type="match status" value="1"/>
</dbReference>
<dbReference type="Pfam" id="PF00172">
    <property type="entry name" value="Zn_clus"/>
    <property type="match status" value="1"/>
</dbReference>
<evidence type="ECO:0000256" key="6">
    <source>
        <dbReference type="ARBA" id="ARBA00023015"/>
    </source>
</evidence>
<keyword evidence="4 10" id="KW-0863">Zinc-finger</keyword>
<evidence type="ECO:0000259" key="12">
    <source>
        <dbReference type="PROSITE" id="PS50157"/>
    </source>
</evidence>
<dbReference type="PROSITE" id="PS50157">
    <property type="entry name" value="ZINC_FINGER_C2H2_2"/>
    <property type="match status" value="1"/>
</dbReference>
<evidence type="ECO:0000256" key="5">
    <source>
        <dbReference type="ARBA" id="ARBA00022833"/>
    </source>
</evidence>
<dbReference type="EMBL" id="DS995902">
    <property type="protein sequence ID" value="EEA22757.1"/>
    <property type="molecule type" value="Genomic_DNA"/>
</dbReference>
<dbReference type="PhylomeDB" id="B6QHB2"/>
<dbReference type="InterPro" id="IPR051059">
    <property type="entry name" value="VerF-like"/>
</dbReference>
<dbReference type="InterPro" id="IPR007219">
    <property type="entry name" value="XnlR_reg_dom"/>
</dbReference>
<accession>B6QHB2</accession>
<dbReference type="InterPro" id="IPR001138">
    <property type="entry name" value="Zn2Cys6_DnaBD"/>
</dbReference>
<keyword evidence="5" id="KW-0862">Zinc</keyword>
<evidence type="ECO:0000256" key="1">
    <source>
        <dbReference type="ARBA" id="ARBA00004123"/>
    </source>
</evidence>
<dbReference type="GO" id="GO:0006351">
    <property type="term" value="P:DNA-templated transcription"/>
    <property type="evidence" value="ECO:0007669"/>
    <property type="project" value="InterPro"/>
</dbReference>
<evidence type="ECO:0000313" key="14">
    <source>
        <dbReference type="Proteomes" id="UP000001294"/>
    </source>
</evidence>
<dbReference type="InterPro" id="IPR036864">
    <property type="entry name" value="Zn2-C6_fun-type_DNA-bd_sf"/>
</dbReference>
<dbReference type="GO" id="GO:0000978">
    <property type="term" value="F:RNA polymerase II cis-regulatory region sequence-specific DNA binding"/>
    <property type="evidence" value="ECO:0007669"/>
    <property type="project" value="InterPro"/>
</dbReference>
<gene>
    <name evidence="13" type="ORF">PMAA_093730</name>
</gene>
<comment type="subcellular location">
    <subcellularLocation>
        <location evidence="1">Nucleus</location>
    </subcellularLocation>
</comment>
<feature type="domain" description="Zn(2)-C6 fungal-type" evidence="11">
    <location>
        <begin position="121"/>
        <end position="151"/>
    </location>
</feature>
<keyword evidence="9" id="KW-0539">Nucleus</keyword>
<dbReference type="PANTHER" id="PTHR40626:SF1">
    <property type="entry name" value="TRANSCRIPTION FACTOR WITH C2H2 AND ZN(2)-CYS(6) DNA BINDING DOMAIN (EUROFUNG)"/>
    <property type="match status" value="1"/>
</dbReference>
<dbReference type="AlphaFoldDB" id="B6QHB2"/>
<sequence length="682" mass="76288">MPEATNRNSNLPLSGNKLELAHSPTTLFNLHCNFTIRSNMPALSRHNTEMFQCPQCDKSYSRKSHLLRHELTHTSELSASCPICKKEFQKPEVARRHSKQCAKKHNQPIPPAARAGRKKMSCDSCFDAKTACDRSSIPCGRCTGLGVRCSLDELTTSLSTTRSMVTTTTTTTTSKQGLMSNEPFYFLLYFTDPAVKNDRLAISETAGCSMRRNLAVNTFSSLENSTPLDFFIDDLIVEPGLLSLGDSVAEDDYFQIDEFISDAVLPSKLPRQLHDIASELAETSRSMSLDTGSEHTMLKTTVLDALFTVENLTVFITAFFHSLHWHMPVVHCPTFDPANVSNSLLLAIFLAGAVYTIPFQSADLVLPPSLLSVAEEYVFRKVANLSATTTPSDQPVRGYAIETVQAALILEMLQFSQGDPLIRRRIRIVRHPCLVSTIRSMGLFRYKRRQAPGVSDEDKWRELAVEEVCIRVACWTFLADGFLTVCFKNHPQLTILEMDCDFPWNTELFEAESVSSFNEMAAAQTTGPSLPTLRKVAESLLQMPSSGNRISWDRSLSVEHLLMLIYAMNSLAFQARSGLLGFISIDTIKHAAMNWSTLWKSVSHHFHFAATTTTHTTTTEQNLHLGYPKHAEELWWLLMTTLDAAANNSGRNGKKFQYLDSNATDDLGKLNEFIQFARPRVV</sequence>
<proteinExistence type="predicted"/>
<evidence type="ECO:0000256" key="9">
    <source>
        <dbReference type="ARBA" id="ARBA00023242"/>
    </source>
</evidence>
<keyword evidence="14" id="KW-1185">Reference proteome</keyword>
<dbReference type="SUPFAM" id="SSF57667">
    <property type="entry name" value="beta-beta-alpha zinc fingers"/>
    <property type="match status" value="1"/>
</dbReference>
<dbReference type="Pfam" id="PF00096">
    <property type="entry name" value="zf-C2H2"/>
    <property type="match status" value="1"/>
</dbReference>
<dbReference type="HOGENOM" id="CLU_012538_3_0_1"/>